<dbReference type="GeneID" id="17322105"/>
<evidence type="ECO:0000313" key="2">
    <source>
        <dbReference type="Proteomes" id="UP000012073"/>
    </source>
</evidence>
<dbReference type="Gramene" id="CDF34571">
    <property type="protein sequence ID" value="CDF34571"/>
    <property type="gene ID" value="CHC_T00003158001"/>
</dbReference>
<gene>
    <name evidence="1" type="ORF">CHC_T00003158001</name>
</gene>
<sequence length="87" mass="10123">MGSILFYPKIDSSQTCLLHIPFTRDAQVFSKLEACLFWESFHDIPLRFGSRHRRGRSRLSFSCCIQGKAVKWCIRSVRDRKISPCSL</sequence>
<proteinExistence type="predicted"/>
<dbReference type="EMBL" id="HG001699">
    <property type="protein sequence ID" value="CDF34571.1"/>
    <property type="molecule type" value="Genomic_DNA"/>
</dbReference>
<dbReference type="RefSeq" id="XP_005714390.1">
    <property type="nucleotide sequence ID" value="XM_005714333.1"/>
</dbReference>
<reference evidence="2" key="1">
    <citation type="journal article" date="2013" name="Proc. Natl. Acad. Sci. U.S.A.">
        <title>Genome structure and metabolic features in the red seaweed Chondrus crispus shed light on evolution of the Archaeplastida.</title>
        <authorList>
            <person name="Collen J."/>
            <person name="Porcel B."/>
            <person name="Carre W."/>
            <person name="Ball S.G."/>
            <person name="Chaparro C."/>
            <person name="Tonon T."/>
            <person name="Barbeyron T."/>
            <person name="Michel G."/>
            <person name="Noel B."/>
            <person name="Valentin K."/>
            <person name="Elias M."/>
            <person name="Artiguenave F."/>
            <person name="Arun A."/>
            <person name="Aury J.M."/>
            <person name="Barbosa-Neto J.F."/>
            <person name="Bothwell J.H."/>
            <person name="Bouget F.Y."/>
            <person name="Brillet L."/>
            <person name="Cabello-Hurtado F."/>
            <person name="Capella-Gutierrez S."/>
            <person name="Charrier B."/>
            <person name="Cladiere L."/>
            <person name="Cock J.M."/>
            <person name="Coelho S.M."/>
            <person name="Colleoni C."/>
            <person name="Czjzek M."/>
            <person name="Da Silva C."/>
            <person name="Delage L."/>
            <person name="Denoeud F."/>
            <person name="Deschamps P."/>
            <person name="Dittami S.M."/>
            <person name="Gabaldon T."/>
            <person name="Gachon C.M."/>
            <person name="Groisillier A."/>
            <person name="Herve C."/>
            <person name="Jabbari K."/>
            <person name="Katinka M."/>
            <person name="Kloareg B."/>
            <person name="Kowalczyk N."/>
            <person name="Labadie K."/>
            <person name="Leblanc C."/>
            <person name="Lopez P.J."/>
            <person name="McLachlan D.H."/>
            <person name="Meslet-Cladiere L."/>
            <person name="Moustafa A."/>
            <person name="Nehr Z."/>
            <person name="Nyvall Collen P."/>
            <person name="Panaud O."/>
            <person name="Partensky F."/>
            <person name="Poulain J."/>
            <person name="Rensing S.A."/>
            <person name="Rousvoal S."/>
            <person name="Samson G."/>
            <person name="Symeonidi A."/>
            <person name="Weissenbach J."/>
            <person name="Zambounis A."/>
            <person name="Wincker P."/>
            <person name="Boyen C."/>
        </authorList>
    </citation>
    <scope>NUCLEOTIDE SEQUENCE [LARGE SCALE GENOMIC DNA]</scope>
    <source>
        <strain evidence="2">cv. Stackhouse</strain>
    </source>
</reference>
<dbReference type="AlphaFoldDB" id="R7QAZ1"/>
<protein>
    <submittedName>
        <fullName evidence="1">Uncharacterized protein</fullName>
    </submittedName>
</protein>
<accession>R7QAZ1</accession>
<keyword evidence="2" id="KW-1185">Reference proteome</keyword>
<dbReference type="KEGG" id="ccp:CHC_T00003158001"/>
<name>R7QAZ1_CHOCR</name>
<evidence type="ECO:0000313" key="1">
    <source>
        <dbReference type="EMBL" id="CDF34571.1"/>
    </source>
</evidence>
<dbReference type="Proteomes" id="UP000012073">
    <property type="component" value="Unassembled WGS sequence"/>
</dbReference>
<organism evidence="1 2">
    <name type="scientific">Chondrus crispus</name>
    <name type="common">Carrageen Irish moss</name>
    <name type="synonym">Polymorpha crispa</name>
    <dbReference type="NCBI Taxonomy" id="2769"/>
    <lineage>
        <taxon>Eukaryota</taxon>
        <taxon>Rhodophyta</taxon>
        <taxon>Florideophyceae</taxon>
        <taxon>Rhodymeniophycidae</taxon>
        <taxon>Gigartinales</taxon>
        <taxon>Gigartinaceae</taxon>
        <taxon>Chondrus</taxon>
    </lineage>
</organism>